<proteinExistence type="predicted"/>
<dbReference type="EMBL" id="BBMZ01000009">
    <property type="protein sequence ID" value="GAL58110.1"/>
    <property type="molecule type" value="Genomic_DNA"/>
</dbReference>
<keyword evidence="2" id="KW-1185">Reference proteome</keyword>
<name>A0A090UZQ6_PSEVU</name>
<gene>
    <name evidence="1" type="ORF">EV102420_09_01420</name>
</gene>
<evidence type="ECO:0000313" key="1">
    <source>
        <dbReference type="EMBL" id="GAL58110.1"/>
    </source>
</evidence>
<reference evidence="1 2" key="1">
    <citation type="submission" date="2014-09" db="EMBL/GenBank/DDBJ databases">
        <title>Whole genome shotgun sequence of Escherichia vulneris NBRC 102420.</title>
        <authorList>
            <person name="Yoshida Y."/>
            <person name="Hosoyama A."/>
            <person name="Tsuchikane K."/>
            <person name="Ohji S."/>
            <person name="Ichikawa N."/>
            <person name="Kimura A."/>
            <person name="Yamazoe A."/>
            <person name="Ezaki T."/>
            <person name="Fujita N."/>
        </authorList>
    </citation>
    <scope>NUCLEOTIDE SEQUENCE [LARGE SCALE GENOMIC DNA]</scope>
    <source>
        <strain evidence="1 2">NBRC 102420</strain>
    </source>
</reference>
<dbReference type="Proteomes" id="UP000029462">
    <property type="component" value="Unassembled WGS sequence"/>
</dbReference>
<dbReference type="Pfam" id="PF11692">
    <property type="entry name" value="DUF3289"/>
    <property type="match status" value="1"/>
</dbReference>
<accession>A0A090UZQ6</accession>
<sequence length="281" mass="32405">MTNAVFPQTIFMTQRPFNDYGADDMRYGDISEGRLKREFGLNNISNIVDPYTLTRLTTFDNPQSRFAGVYGGIHRGGTISVQDCARLLFEEMQKTSLPYSLVGPYRYLINQMLKHFQRSTGTPFSDSQLNAAYSQKIQSDYNTKSASIVFQKTFGSFIDYENKCFPQERLKDVTSAIGGSILPKFDSPFIDKINGMGITIHDVYATKIDVISLEVNERDWKASVKFSGQDHFGLDIDDIRKKKFYQFKFFQIWFVLQRFNKFGFRPFFTNLEAVINIQGNR</sequence>
<dbReference type="eggNOG" id="COG0739">
    <property type="taxonomic scope" value="Bacteria"/>
</dbReference>
<evidence type="ECO:0008006" key="3">
    <source>
        <dbReference type="Google" id="ProtNLM"/>
    </source>
</evidence>
<dbReference type="STRING" id="1115515.EV102420_09_01420"/>
<comment type="caution">
    <text evidence="1">The sequence shown here is derived from an EMBL/GenBank/DDBJ whole genome shotgun (WGS) entry which is preliminary data.</text>
</comment>
<dbReference type="NCBIfam" id="TIGR03034">
    <property type="entry name" value="YPO3983 family protein"/>
    <property type="match status" value="1"/>
</dbReference>
<dbReference type="AlphaFoldDB" id="A0A090UZQ6"/>
<dbReference type="RefSeq" id="WP_042390992.1">
    <property type="nucleotide sequence ID" value="NZ_BBMZ01000009.1"/>
</dbReference>
<dbReference type="OrthoDB" id="612868at2"/>
<evidence type="ECO:0000313" key="2">
    <source>
        <dbReference type="Proteomes" id="UP000029462"/>
    </source>
</evidence>
<dbReference type="InterPro" id="IPR017483">
    <property type="entry name" value="CHP03034"/>
</dbReference>
<organism evidence="1 2">
    <name type="scientific">Pseudescherichia vulneris NBRC 102420</name>
    <dbReference type="NCBI Taxonomy" id="1115515"/>
    <lineage>
        <taxon>Bacteria</taxon>
        <taxon>Pseudomonadati</taxon>
        <taxon>Pseudomonadota</taxon>
        <taxon>Gammaproteobacteria</taxon>
        <taxon>Enterobacterales</taxon>
        <taxon>Enterobacteriaceae</taxon>
        <taxon>Pseudescherichia</taxon>
    </lineage>
</organism>
<protein>
    <recommendedName>
        <fullName evidence="3">DUF3289 family protein</fullName>
    </recommendedName>
</protein>